<dbReference type="STRING" id="573508.A0A1E3BML1"/>
<evidence type="ECO:0000313" key="2">
    <source>
        <dbReference type="EMBL" id="ODM21626.1"/>
    </source>
</evidence>
<name>A0A1E3BML1_ASPCR</name>
<evidence type="ECO:0000259" key="1">
    <source>
        <dbReference type="PROSITE" id="PS50011"/>
    </source>
</evidence>
<protein>
    <recommendedName>
        <fullName evidence="1">Protein kinase domain-containing protein</fullName>
    </recommendedName>
</protein>
<dbReference type="Gene3D" id="1.10.510.10">
    <property type="entry name" value="Transferase(Phosphotransferase) domain 1"/>
    <property type="match status" value="1"/>
</dbReference>
<comment type="caution">
    <text evidence="2">The sequence shown here is derived from an EMBL/GenBank/DDBJ whole genome shotgun (WGS) entry which is preliminary data.</text>
</comment>
<feature type="domain" description="Protein kinase" evidence="1">
    <location>
        <begin position="1"/>
        <end position="190"/>
    </location>
</feature>
<dbReference type="SUPFAM" id="SSF56112">
    <property type="entry name" value="Protein kinase-like (PK-like)"/>
    <property type="match status" value="1"/>
</dbReference>
<dbReference type="EMBL" id="JXNT01000002">
    <property type="protein sequence ID" value="ODM21626.1"/>
    <property type="molecule type" value="Genomic_DNA"/>
</dbReference>
<proteinExistence type="predicted"/>
<dbReference type="InterPro" id="IPR011009">
    <property type="entry name" value="Kinase-like_dom_sf"/>
</dbReference>
<organism evidence="2 3">
    <name type="scientific">Aspergillus cristatus</name>
    <name type="common">Chinese Fuzhuan brick tea-fermentation fungus</name>
    <name type="synonym">Eurotium cristatum</name>
    <dbReference type="NCBI Taxonomy" id="573508"/>
    <lineage>
        <taxon>Eukaryota</taxon>
        <taxon>Fungi</taxon>
        <taxon>Dikarya</taxon>
        <taxon>Ascomycota</taxon>
        <taxon>Pezizomycotina</taxon>
        <taxon>Eurotiomycetes</taxon>
        <taxon>Eurotiomycetidae</taxon>
        <taxon>Eurotiales</taxon>
        <taxon>Aspergillaceae</taxon>
        <taxon>Aspergillus</taxon>
        <taxon>Aspergillus subgen. Aspergillus</taxon>
    </lineage>
</organism>
<dbReference type="AlphaFoldDB" id="A0A1E3BML1"/>
<dbReference type="Proteomes" id="UP000094569">
    <property type="component" value="Unassembled WGS sequence"/>
</dbReference>
<gene>
    <name evidence="2" type="ORF">SI65_02470</name>
</gene>
<sequence>MARSVAAQLLLGLDYIHSCGVVHGDLHLNNILLRQHFENMTIDQLHACLGEPVRVPVKRLGEDSPGFPKYCVPPAYITQSSEEIVDAQIIISDFGEALFQMNNTRNYALRRYFFPQKVSSVNQLARLLTCGLLRALFIRSLVKAYFLRASFQTKMYSRTASSSLVGPMGKTGGVFPRQRINEARLTLSLFGAFSTAE</sequence>
<reference evidence="2 3" key="1">
    <citation type="journal article" date="2016" name="BMC Genomics">
        <title>Comparative genomic and transcriptomic analyses of the Fuzhuan brick tea-fermentation fungus Aspergillus cristatus.</title>
        <authorList>
            <person name="Ge Y."/>
            <person name="Wang Y."/>
            <person name="Liu Y."/>
            <person name="Tan Y."/>
            <person name="Ren X."/>
            <person name="Zhang X."/>
            <person name="Hyde K.D."/>
            <person name="Liu Y."/>
            <person name="Liu Z."/>
        </authorList>
    </citation>
    <scope>NUCLEOTIDE SEQUENCE [LARGE SCALE GENOMIC DNA]</scope>
    <source>
        <strain evidence="2 3">GZAAS20.1005</strain>
    </source>
</reference>
<keyword evidence="3" id="KW-1185">Reference proteome</keyword>
<dbReference type="OrthoDB" id="5979581at2759"/>
<dbReference type="InterPro" id="IPR000719">
    <property type="entry name" value="Prot_kinase_dom"/>
</dbReference>
<dbReference type="PROSITE" id="PS50011">
    <property type="entry name" value="PROTEIN_KINASE_DOM"/>
    <property type="match status" value="1"/>
</dbReference>
<dbReference type="GO" id="GO:0004672">
    <property type="term" value="F:protein kinase activity"/>
    <property type="evidence" value="ECO:0007669"/>
    <property type="project" value="InterPro"/>
</dbReference>
<dbReference type="VEuPathDB" id="FungiDB:SI65_02470"/>
<evidence type="ECO:0000313" key="3">
    <source>
        <dbReference type="Proteomes" id="UP000094569"/>
    </source>
</evidence>
<accession>A0A1E3BML1</accession>
<dbReference type="GO" id="GO:0005524">
    <property type="term" value="F:ATP binding"/>
    <property type="evidence" value="ECO:0007669"/>
    <property type="project" value="InterPro"/>
</dbReference>